<evidence type="ECO:0000313" key="2">
    <source>
        <dbReference type="Proteomes" id="UP000307440"/>
    </source>
</evidence>
<gene>
    <name evidence="1" type="ORF">FA15DRAFT_599232</name>
</gene>
<name>A0A5C3KKH1_COPMA</name>
<accession>A0A5C3KKH1</accession>
<dbReference type="Proteomes" id="UP000307440">
    <property type="component" value="Unassembled WGS sequence"/>
</dbReference>
<dbReference type="InterPro" id="IPR008699">
    <property type="entry name" value="NDUFB8"/>
</dbReference>
<dbReference type="OrthoDB" id="2014058at2759"/>
<reference evidence="1 2" key="1">
    <citation type="journal article" date="2019" name="Nat. Ecol. Evol.">
        <title>Megaphylogeny resolves global patterns of mushroom evolution.</title>
        <authorList>
            <person name="Varga T."/>
            <person name="Krizsan K."/>
            <person name="Foldi C."/>
            <person name="Dima B."/>
            <person name="Sanchez-Garcia M."/>
            <person name="Sanchez-Ramirez S."/>
            <person name="Szollosi G.J."/>
            <person name="Szarkandi J.G."/>
            <person name="Papp V."/>
            <person name="Albert L."/>
            <person name="Andreopoulos W."/>
            <person name="Angelini C."/>
            <person name="Antonin V."/>
            <person name="Barry K.W."/>
            <person name="Bougher N.L."/>
            <person name="Buchanan P."/>
            <person name="Buyck B."/>
            <person name="Bense V."/>
            <person name="Catcheside P."/>
            <person name="Chovatia M."/>
            <person name="Cooper J."/>
            <person name="Damon W."/>
            <person name="Desjardin D."/>
            <person name="Finy P."/>
            <person name="Geml J."/>
            <person name="Haridas S."/>
            <person name="Hughes K."/>
            <person name="Justo A."/>
            <person name="Karasinski D."/>
            <person name="Kautmanova I."/>
            <person name="Kiss B."/>
            <person name="Kocsube S."/>
            <person name="Kotiranta H."/>
            <person name="LaButti K.M."/>
            <person name="Lechner B.E."/>
            <person name="Liimatainen K."/>
            <person name="Lipzen A."/>
            <person name="Lukacs Z."/>
            <person name="Mihaltcheva S."/>
            <person name="Morgado L.N."/>
            <person name="Niskanen T."/>
            <person name="Noordeloos M.E."/>
            <person name="Ohm R.A."/>
            <person name="Ortiz-Santana B."/>
            <person name="Ovrebo C."/>
            <person name="Racz N."/>
            <person name="Riley R."/>
            <person name="Savchenko A."/>
            <person name="Shiryaev A."/>
            <person name="Soop K."/>
            <person name="Spirin V."/>
            <person name="Szebenyi C."/>
            <person name="Tomsovsky M."/>
            <person name="Tulloss R.E."/>
            <person name="Uehling J."/>
            <person name="Grigoriev I.V."/>
            <person name="Vagvolgyi C."/>
            <person name="Papp T."/>
            <person name="Martin F.M."/>
            <person name="Miettinen O."/>
            <person name="Hibbett D.S."/>
            <person name="Nagy L.G."/>
        </authorList>
    </citation>
    <scope>NUCLEOTIDE SEQUENCE [LARGE SCALE GENOMIC DNA]</scope>
    <source>
        <strain evidence="1 2">CBS 121175</strain>
    </source>
</reference>
<dbReference type="PANTHER" id="PTHR12840">
    <property type="entry name" value="NADH-UBIQUINONE OXIDOREDUCTASE ASHI SUBUNIT"/>
    <property type="match status" value="1"/>
</dbReference>
<evidence type="ECO:0000313" key="1">
    <source>
        <dbReference type="EMBL" id="TFK20706.1"/>
    </source>
</evidence>
<dbReference type="AlphaFoldDB" id="A0A5C3KKH1"/>
<dbReference type="STRING" id="230819.A0A5C3KKH1"/>
<dbReference type="EMBL" id="ML210290">
    <property type="protein sequence ID" value="TFK20706.1"/>
    <property type="molecule type" value="Genomic_DNA"/>
</dbReference>
<keyword evidence="2" id="KW-1185">Reference proteome</keyword>
<dbReference type="PANTHER" id="PTHR12840:SF1">
    <property type="entry name" value="NADH DEHYDROGENASE [UBIQUINONE] 1 BETA SUBCOMPLEX SUBUNIT 8, MITOCHONDRIAL"/>
    <property type="match status" value="1"/>
</dbReference>
<protein>
    <submittedName>
        <fullName evidence="1">Uncharacterized protein</fullName>
    </submittedName>
</protein>
<dbReference type="GO" id="GO:0005739">
    <property type="term" value="C:mitochondrion"/>
    <property type="evidence" value="ECO:0007669"/>
    <property type="project" value="InterPro"/>
</dbReference>
<organism evidence="1 2">
    <name type="scientific">Coprinopsis marcescibilis</name>
    <name type="common">Agaric fungus</name>
    <name type="synonym">Psathyrella marcescibilis</name>
    <dbReference type="NCBI Taxonomy" id="230819"/>
    <lineage>
        <taxon>Eukaryota</taxon>
        <taxon>Fungi</taxon>
        <taxon>Dikarya</taxon>
        <taxon>Basidiomycota</taxon>
        <taxon>Agaricomycotina</taxon>
        <taxon>Agaricomycetes</taxon>
        <taxon>Agaricomycetidae</taxon>
        <taxon>Agaricales</taxon>
        <taxon>Agaricineae</taxon>
        <taxon>Psathyrellaceae</taxon>
        <taxon>Coprinopsis</taxon>
    </lineage>
</organism>
<sequence length="177" mass="19531">MSSASALRRVAALRLASRTAAPKVCVNAGRARSYATQEPDPQLNGYPQLPWIPKGKLPARGWDDMLERRNFGDPLHEQEEVLSMWGPDVPSIDPNVALQRFLIAASIFVAFGFTVKYALTPDPPATRREYPYNGLITELGGLEENKVSYCHSLISRTELSCSSVADCSRLTGKVRKP</sequence>
<proteinExistence type="predicted"/>